<keyword evidence="2" id="KW-1185">Reference proteome</keyword>
<accession>A0A4Y2G717</accession>
<gene>
    <name evidence="1" type="ORF">AVEN_167171_1</name>
</gene>
<protein>
    <submittedName>
        <fullName evidence="1">Uncharacterized protein</fullName>
    </submittedName>
</protein>
<comment type="caution">
    <text evidence="1">The sequence shown here is derived from an EMBL/GenBank/DDBJ whole genome shotgun (WGS) entry which is preliminary data.</text>
</comment>
<organism evidence="1 2">
    <name type="scientific">Araneus ventricosus</name>
    <name type="common">Orbweaver spider</name>
    <name type="synonym">Epeira ventricosa</name>
    <dbReference type="NCBI Taxonomy" id="182803"/>
    <lineage>
        <taxon>Eukaryota</taxon>
        <taxon>Metazoa</taxon>
        <taxon>Ecdysozoa</taxon>
        <taxon>Arthropoda</taxon>
        <taxon>Chelicerata</taxon>
        <taxon>Arachnida</taxon>
        <taxon>Araneae</taxon>
        <taxon>Araneomorphae</taxon>
        <taxon>Entelegynae</taxon>
        <taxon>Araneoidea</taxon>
        <taxon>Araneidae</taxon>
        <taxon>Araneus</taxon>
    </lineage>
</organism>
<evidence type="ECO:0000313" key="1">
    <source>
        <dbReference type="EMBL" id="GBM47704.1"/>
    </source>
</evidence>
<name>A0A4Y2G717_ARAVE</name>
<reference evidence="1 2" key="1">
    <citation type="journal article" date="2019" name="Sci. Rep.">
        <title>Orb-weaving spider Araneus ventricosus genome elucidates the spidroin gene catalogue.</title>
        <authorList>
            <person name="Kono N."/>
            <person name="Nakamura H."/>
            <person name="Ohtoshi R."/>
            <person name="Moran D.A.P."/>
            <person name="Shinohara A."/>
            <person name="Yoshida Y."/>
            <person name="Fujiwara M."/>
            <person name="Mori M."/>
            <person name="Tomita M."/>
            <person name="Arakawa K."/>
        </authorList>
    </citation>
    <scope>NUCLEOTIDE SEQUENCE [LARGE SCALE GENOMIC DNA]</scope>
</reference>
<dbReference type="AlphaFoldDB" id="A0A4Y2G717"/>
<dbReference type="EMBL" id="BGPR01001190">
    <property type="protein sequence ID" value="GBM47704.1"/>
    <property type="molecule type" value="Genomic_DNA"/>
</dbReference>
<sequence>MEVQITVQCMVVNQVVKRQRIFHTHTAMRGLKKRTVSSEPQSLNLMNGNNKPNDDELNLIVGSGNPSPMRIFLSGWFHRVTGRMLLK</sequence>
<dbReference type="Proteomes" id="UP000499080">
    <property type="component" value="Unassembled WGS sequence"/>
</dbReference>
<evidence type="ECO:0000313" key="2">
    <source>
        <dbReference type="Proteomes" id="UP000499080"/>
    </source>
</evidence>
<proteinExistence type="predicted"/>